<feature type="disulfide bond" evidence="25">
    <location>
        <begin position="819"/>
        <end position="828"/>
    </location>
</feature>
<dbReference type="GO" id="GO:0032991">
    <property type="term" value="C:protein-containing complex"/>
    <property type="evidence" value="ECO:0007669"/>
    <property type="project" value="TreeGrafter"/>
</dbReference>
<dbReference type="FunFam" id="2.10.25.10:FF:000060">
    <property type="entry name" value="Neurogenic locus notch protein 1"/>
    <property type="match status" value="1"/>
</dbReference>
<keyword evidence="30" id="KW-1185">Reference proteome</keyword>
<dbReference type="PROSITE" id="PS00022">
    <property type="entry name" value="EGF_1"/>
    <property type="match status" value="32"/>
</dbReference>
<evidence type="ECO:0000256" key="26">
    <source>
        <dbReference type="SAM" id="MobiDB-lite"/>
    </source>
</evidence>
<feature type="disulfide bond" evidence="23">
    <location>
        <begin position="411"/>
        <end position="425"/>
    </location>
</feature>
<evidence type="ECO:0000256" key="4">
    <source>
        <dbReference type="ARBA" id="ARBA00022473"/>
    </source>
</evidence>
<dbReference type="InterPro" id="IPR000800">
    <property type="entry name" value="Notch_dom"/>
</dbReference>
<dbReference type="InterPro" id="IPR036770">
    <property type="entry name" value="Ankyrin_rpt-contain_sf"/>
</dbReference>
<dbReference type="PANTHER" id="PTHR24049">
    <property type="entry name" value="CRUMBS FAMILY MEMBER"/>
    <property type="match status" value="1"/>
</dbReference>
<comment type="caution">
    <text evidence="25">Lacks conserved residue(s) required for the propagation of feature annotation.</text>
</comment>
<evidence type="ECO:0000256" key="23">
    <source>
        <dbReference type="PIRSR" id="PIRSR002279-2"/>
    </source>
</evidence>
<feature type="disulfide bond" evidence="25">
    <location>
        <begin position="667"/>
        <end position="676"/>
    </location>
</feature>
<feature type="domain" description="EGF-like" evidence="27">
    <location>
        <begin position="1086"/>
        <end position="1121"/>
    </location>
</feature>
<evidence type="ECO:0000256" key="13">
    <source>
        <dbReference type="ARBA" id="ARBA00023015"/>
    </source>
</evidence>
<feature type="region of interest" description="Disordered" evidence="26">
    <location>
        <begin position="1720"/>
        <end position="1771"/>
    </location>
</feature>
<feature type="domain" description="EGF-like" evidence="27">
    <location>
        <begin position="986"/>
        <end position="1022"/>
    </location>
</feature>
<evidence type="ECO:0000256" key="9">
    <source>
        <dbReference type="ARBA" id="ARBA00022737"/>
    </source>
</evidence>
<dbReference type="CDD" id="cd00054">
    <property type="entry name" value="EGF_CA"/>
    <property type="match status" value="29"/>
</dbReference>
<dbReference type="SMART" id="SM00181">
    <property type="entry name" value="EGF"/>
    <property type="match status" value="34"/>
</dbReference>
<feature type="disulfide bond" evidence="25">
    <location>
        <begin position="1225"/>
        <end position="1234"/>
    </location>
</feature>
<feature type="domain" description="EGF-like" evidence="27">
    <location>
        <begin position="1316"/>
        <end position="1352"/>
    </location>
</feature>
<dbReference type="SMR" id="A0A8S3RD11"/>
<feature type="domain" description="EGF-like" evidence="27">
    <location>
        <begin position="1237"/>
        <end position="1276"/>
    </location>
</feature>
<dbReference type="PROSITE" id="PS01186">
    <property type="entry name" value="EGF_2"/>
    <property type="match status" value="25"/>
</dbReference>
<feature type="region of interest" description="Disordered" evidence="26">
    <location>
        <begin position="2248"/>
        <end position="2321"/>
    </location>
</feature>
<keyword evidence="15" id="KW-0472">Membrane</keyword>
<dbReference type="GO" id="GO:0048666">
    <property type="term" value="P:neuron development"/>
    <property type="evidence" value="ECO:0007669"/>
    <property type="project" value="UniProtKB-ARBA"/>
</dbReference>
<feature type="domain" description="EGF-like" evidence="27">
    <location>
        <begin position="524"/>
        <end position="560"/>
    </location>
</feature>
<feature type="disulfide bond" evidence="25">
    <location>
        <begin position="1381"/>
        <end position="1390"/>
    </location>
</feature>
<evidence type="ECO:0000256" key="8">
    <source>
        <dbReference type="ARBA" id="ARBA00022729"/>
    </source>
</evidence>
<feature type="binding site" evidence="22">
    <location>
        <position position="489"/>
    </location>
    <ligand>
        <name>Ca(2+)</name>
        <dbReference type="ChEBI" id="CHEBI:29108"/>
        <label>3</label>
    </ligand>
</feature>
<keyword evidence="16 23" id="KW-1015">Disulfide bond</keyword>
<dbReference type="GO" id="GO:0042063">
    <property type="term" value="P:gliogenesis"/>
    <property type="evidence" value="ECO:0007669"/>
    <property type="project" value="UniProtKB-ARBA"/>
</dbReference>
<dbReference type="FunFam" id="3.30.300.320:FF:000001">
    <property type="entry name" value="Neurogenic locus notch 1"/>
    <property type="match status" value="1"/>
</dbReference>
<feature type="disulfide bond" evidence="25">
    <location>
        <begin position="74"/>
        <end position="91"/>
    </location>
</feature>
<reference evidence="29" key="1">
    <citation type="submission" date="2021-03" db="EMBL/GenBank/DDBJ databases">
        <authorList>
            <person name="Bekaert M."/>
        </authorList>
    </citation>
    <scope>NUCLEOTIDE SEQUENCE</scope>
</reference>
<feature type="domain" description="EGF-like" evidence="27">
    <location>
        <begin position="679"/>
        <end position="715"/>
    </location>
</feature>
<feature type="domain" description="EGF-like" evidence="27">
    <location>
        <begin position="448"/>
        <end position="484"/>
    </location>
</feature>
<feature type="disulfide bond" evidence="25">
    <location>
        <begin position="395"/>
        <end position="404"/>
    </location>
</feature>
<dbReference type="Pfam" id="PF12796">
    <property type="entry name" value="Ank_2"/>
    <property type="match status" value="2"/>
</dbReference>
<dbReference type="InterPro" id="IPR010660">
    <property type="entry name" value="Notch_NOD_dom"/>
</dbReference>
<feature type="disulfide bond" evidence="23">
    <location>
        <begin position="457"/>
        <end position="472"/>
    </location>
</feature>
<feature type="binding site" evidence="22">
    <location>
        <position position="465"/>
    </location>
    <ligand>
        <name>Ca(2+)</name>
        <dbReference type="ChEBI" id="CHEBI:29108"/>
        <label>2</label>
    </ligand>
</feature>
<dbReference type="SUPFAM" id="SSF57196">
    <property type="entry name" value="EGF/Laminin"/>
    <property type="match status" value="23"/>
</dbReference>
<dbReference type="InterPro" id="IPR013032">
    <property type="entry name" value="EGF-like_CS"/>
</dbReference>
<keyword evidence="14 24" id="KW-0040">ANK repeat</keyword>
<feature type="domain" description="EGF-like" evidence="27">
    <location>
        <begin position="1123"/>
        <end position="1159"/>
    </location>
</feature>
<dbReference type="FunFam" id="2.10.25.10:FF:000092">
    <property type="entry name" value="Neurogenic locus notch protein 1"/>
    <property type="match status" value="1"/>
</dbReference>
<feature type="disulfide bond" evidence="25">
    <location>
        <begin position="1012"/>
        <end position="1021"/>
    </location>
</feature>
<dbReference type="FunFam" id="2.10.25.10:FF:000434">
    <property type="entry name" value="Predicted protein"/>
    <property type="match status" value="1"/>
</dbReference>
<evidence type="ECO:0000256" key="22">
    <source>
        <dbReference type="PIRSR" id="PIRSR002279-1"/>
    </source>
</evidence>
<feature type="disulfide bond" evidence="25">
    <location>
        <begin position="1149"/>
        <end position="1158"/>
    </location>
</feature>
<feature type="disulfide bond" evidence="23">
    <location>
        <begin position="495"/>
        <end position="510"/>
    </location>
</feature>
<dbReference type="FunFam" id="2.10.25.10:FF:000136">
    <property type="entry name" value="Neurogenic locus notch 1"/>
    <property type="match status" value="1"/>
</dbReference>
<feature type="binding site" evidence="22">
    <location>
        <position position="428"/>
    </location>
    <ligand>
        <name>Ca(2+)</name>
        <dbReference type="ChEBI" id="CHEBI:29108"/>
        <label>1</label>
    </ligand>
</feature>
<keyword evidence="6 25" id="KW-0245">EGF-like domain</keyword>
<dbReference type="EMBL" id="CAJPWZ010001072">
    <property type="protein sequence ID" value="CAG2207237.1"/>
    <property type="molecule type" value="Genomic_DNA"/>
</dbReference>
<comment type="similarity">
    <text evidence="3">Belongs to the NOTCH family.</text>
</comment>
<feature type="disulfide bond" evidence="25">
    <location>
        <begin position="840"/>
        <end position="857"/>
    </location>
</feature>
<feature type="domain" description="EGF-like" evidence="27">
    <location>
        <begin position="65"/>
        <end position="103"/>
    </location>
</feature>
<feature type="domain" description="EGF-like" evidence="27">
    <location>
        <begin position="330"/>
        <end position="366"/>
    </location>
</feature>
<feature type="region of interest" description="Disordered" evidence="26">
    <location>
        <begin position="1653"/>
        <end position="1673"/>
    </location>
</feature>
<feature type="disulfide bond" evidence="23 25">
    <location>
        <begin position="512"/>
        <end position="521"/>
    </location>
</feature>
<keyword evidence="5" id="KW-1003">Cell membrane</keyword>
<dbReference type="PROSITE" id="PS01187">
    <property type="entry name" value="EGF_CA"/>
    <property type="match status" value="8"/>
</dbReference>
<evidence type="ECO:0000256" key="5">
    <source>
        <dbReference type="ARBA" id="ARBA00022475"/>
    </source>
</evidence>
<dbReference type="OrthoDB" id="283575at2759"/>
<feature type="disulfide bond" evidence="25">
    <location>
        <begin position="1111"/>
        <end position="1120"/>
    </location>
</feature>
<dbReference type="Pfam" id="PF06816">
    <property type="entry name" value="NOD"/>
    <property type="match status" value="1"/>
</dbReference>
<feature type="disulfide bond" evidence="25">
    <location>
        <begin position="130"/>
        <end position="139"/>
    </location>
</feature>
<feature type="domain" description="EGF-like" evidence="27">
    <location>
        <begin position="717"/>
        <end position="753"/>
    </location>
</feature>
<keyword evidence="4" id="KW-0217">Developmental protein</keyword>
<comment type="caution">
    <text evidence="29">The sequence shown here is derived from an EMBL/GenBank/DDBJ whole genome shotgun (WGS) entry which is preliminary data.</text>
</comment>
<dbReference type="Pfam" id="PF12661">
    <property type="entry name" value="hEGF"/>
    <property type="match status" value="10"/>
</dbReference>
<dbReference type="InterPro" id="IPR008297">
    <property type="entry name" value="Notch"/>
</dbReference>
<feature type="disulfide bond" evidence="25">
    <location>
        <begin position="1050"/>
        <end position="1059"/>
    </location>
</feature>
<feature type="domain" description="EGF-like" evidence="27">
    <location>
        <begin position="755"/>
        <end position="791"/>
    </location>
</feature>
<feature type="disulfide bond" evidence="25">
    <location>
        <begin position="898"/>
        <end position="907"/>
    </location>
</feature>
<evidence type="ECO:0000256" key="7">
    <source>
        <dbReference type="ARBA" id="ARBA00022692"/>
    </source>
</evidence>
<dbReference type="FunFam" id="2.10.25.10:FF:000143">
    <property type="entry name" value="Protein crumbs 1"/>
    <property type="match status" value="1"/>
</dbReference>
<dbReference type="SMART" id="SM01338">
    <property type="entry name" value="NOD"/>
    <property type="match status" value="1"/>
</dbReference>
<evidence type="ECO:0000259" key="28">
    <source>
        <dbReference type="PROSITE" id="PS50258"/>
    </source>
</evidence>
<dbReference type="FunFam" id="2.10.25.10:FF:000118">
    <property type="entry name" value="protein delta homolog 2"/>
    <property type="match status" value="1"/>
</dbReference>
<keyword evidence="7" id="KW-0812">Transmembrane</keyword>
<dbReference type="SUPFAM" id="SSF57184">
    <property type="entry name" value="Growth factor receptor domain"/>
    <property type="match status" value="3"/>
</dbReference>
<feature type="domain" description="EGF-like" evidence="27">
    <location>
        <begin position="367"/>
        <end position="405"/>
    </location>
</feature>
<feature type="binding site" evidence="22">
    <location>
        <position position="503"/>
    </location>
    <ligand>
        <name>Ca(2+)</name>
        <dbReference type="ChEBI" id="CHEBI:29108"/>
        <label>3</label>
    </ligand>
</feature>
<keyword evidence="13" id="KW-0805">Transcription regulation</keyword>
<protein>
    <recommendedName>
        <fullName evidence="31">Notch</fullName>
    </recommendedName>
</protein>
<dbReference type="Proteomes" id="UP000683360">
    <property type="component" value="Unassembled WGS sequence"/>
</dbReference>
<evidence type="ECO:0000256" key="10">
    <source>
        <dbReference type="ARBA" id="ARBA00022782"/>
    </source>
</evidence>
<dbReference type="InterPro" id="IPR035993">
    <property type="entry name" value="Notch-like_dom_sf"/>
</dbReference>
<evidence type="ECO:0000256" key="25">
    <source>
        <dbReference type="PROSITE-ProRule" id="PRU00076"/>
    </source>
</evidence>
<feature type="domain" description="EGF-like" evidence="27">
    <location>
        <begin position="407"/>
        <end position="446"/>
    </location>
</feature>
<evidence type="ECO:0000256" key="20">
    <source>
        <dbReference type="ARBA" id="ARBA00023180"/>
    </source>
</evidence>
<feature type="repeat" description="ANK" evidence="24">
    <location>
        <begin position="1961"/>
        <end position="1993"/>
    </location>
</feature>
<dbReference type="PRINTS" id="PR00010">
    <property type="entry name" value="EGFBLOOD"/>
</dbReference>
<dbReference type="SMART" id="SM00179">
    <property type="entry name" value="EGF_CA"/>
    <property type="match status" value="31"/>
</dbReference>
<evidence type="ECO:0000256" key="16">
    <source>
        <dbReference type="ARBA" id="ARBA00023157"/>
    </source>
</evidence>
<dbReference type="Gene3D" id="3.30.70.3310">
    <property type="match status" value="1"/>
</dbReference>
<dbReference type="InterPro" id="IPR024600">
    <property type="entry name" value="Notch_C"/>
</dbReference>
<feature type="disulfide bond" evidence="25">
    <location>
        <begin position="1304"/>
        <end position="1313"/>
    </location>
</feature>
<feature type="domain" description="LNR" evidence="28">
    <location>
        <begin position="1418"/>
        <end position="1458"/>
    </location>
</feature>
<feature type="domain" description="EGF-like" evidence="27">
    <location>
        <begin position="1278"/>
        <end position="1314"/>
    </location>
</feature>
<dbReference type="SUPFAM" id="SSF48403">
    <property type="entry name" value="Ankyrin repeat"/>
    <property type="match status" value="1"/>
</dbReference>
<dbReference type="GO" id="GO:0007219">
    <property type="term" value="P:Notch signaling pathway"/>
    <property type="evidence" value="ECO:0007669"/>
    <property type="project" value="UniProtKB-KW"/>
</dbReference>
<dbReference type="PRINTS" id="PR01452">
    <property type="entry name" value="LNOTCHREPEAT"/>
</dbReference>
<dbReference type="InterPro" id="IPR009030">
    <property type="entry name" value="Growth_fac_rcpt_cys_sf"/>
</dbReference>
<feature type="compositionally biased region" description="Polar residues" evidence="26">
    <location>
        <begin position="2248"/>
        <end position="2261"/>
    </location>
</feature>
<feature type="region of interest" description="Disordered" evidence="26">
    <location>
        <begin position="2356"/>
        <end position="2425"/>
    </location>
</feature>
<evidence type="ECO:0000256" key="17">
    <source>
        <dbReference type="ARBA" id="ARBA00023159"/>
    </source>
</evidence>
<dbReference type="GO" id="GO:0005634">
    <property type="term" value="C:nucleus"/>
    <property type="evidence" value="ECO:0007669"/>
    <property type="project" value="UniProtKB-SubCell"/>
</dbReference>
<comment type="subcellular location">
    <subcellularLocation>
        <location evidence="2">Cell membrane</location>
        <topology evidence="2">Single-pass type I membrane protein</topology>
    </subcellularLocation>
    <subcellularLocation>
        <location evidence="1">Nucleus</location>
    </subcellularLocation>
</comment>
<feature type="disulfide bond" evidence="25">
    <location>
        <begin position="277"/>
        <end position="286"/>
    </location>
</feature>
<keyword evidence="10" id="KW-0221">Differentiation</keyword>
<feature type="domain" description="EGF-like" evidence="27">
    <location>
        <begin position="641"/>
        <end position="677"/>
    </location>
</feature>
<feature type="compositionally biased region" description="Basic residues" evidence="26">
    <location>
        <begin position="2134"/>
        <end position="2145"/>
    </location>
</feature>
<feature type="compositionally biased region" description="Polar residues" evidence="26">
    <location>
        <begin position="2308"/>
        <end position="2321"/>
    </location>
</feature>
<feature type="disulfide bond" evidence="25">
    <location>
        <begin position="743"/>
        <end position="752"/>
    </location>
</feature>
<feature type="disulfide bond" evidence="23 25">
    <location>
        <begin position="474"/>
        <end position="483"/>
    </location>
</feature>
<evidence type="ECO:0008006" key="31">
    <source>
        <dbReference type="Google" id="ProtNLM"/>
    </source>
</evidence>
<dbReference type="InterPro" id="IPR000152">
    <property type="entry name" value="EGF-type_Asp/Asn_hydroxyl_site"/>
</dbReference>
<feature type="disulfide bond" evidence="25">
    <location>
        <begin position="1247"/>
        <end position="1264"/>
    </location>
</feature>
<keyword evidence="18" id="KW-0804">Transcription</keyword>
<dbReference type="FunFam" id="2.10.25.10:FF:000122">
    <property type="entry name" value="Protein crumbs homolog 2"/>
    <property type="match status" value="5"/>
</dbReference>
<keyword evidence="22" id="KW-0479">Metal-binding</keyword>
<keyword evidence="12" id="KW-1133">Transmembrane helix</keyword>
<feature type="domain" description="EGF-like" evidence="27">
    <location>
        <begin position="948"/>
        <end position="984"/>
    </location>
</feature>
<dbReference type="Gene3D" id="1.25.40.20">
    <property type="entry name" value="Ankyrin repeat-containing domain"/>
    <property type="match status" value="1"/>
</dbReference>
<gene>
    <name evidence="29" type="ORF">MEDL_21468</name>
</gene>
<feature type="domain" description="EGF-like" evidence="27">
    <location>
        <begin position="251"/>
        <end position="287"/>
    </location>
</feature>
<feature type="disulfide bond" evidence="25">
    <location>
        <begin position="376"/>
        <end position="393"/>
    </location>
</feature>
<dbReference type="FunFam" id="2.10.25.10:FF:000125">
    <property type="entry name" value="Neurogenic locus notch protein-like"/>
    <property type="match status" value="2"/>
</dbReference>
<feature type="disulfide bond" evidence="25">
    <location>
        <begin position="705"/>
        <end position="714"/>
    </location>
</feature>
<feature type="disulfide bond" evidence="25">
    <location>
        <begin position="318"/>
        <end position="327"/>
    </location>
</feature>
<evidence type="ECO:0000256" key="2">
    <source>
        <dbReference type="ARBA" id="ARBA00004251"/>
    </source>
</evidence>
<feature type="domain" description="EGF-like" evidence="27">
    <location>
        <begin position="562"/>
        <end position="597"/>
    </location>
</feature>
<feature type="disulfide bond" evidence="23 25">
    <location>
        <begin position="436"/>
        <end position="445"/>
    </location>
</feature>
<dbReference type="CDD" id="cd21706">
    <property type="entry name" value="JMTM_dNotch"/>
    <property type="match status" value="1"/>
</dbReference>
<keyword evidence="8" id="KW-0732">Signal</keyword>
<feature type="disulfide bond" evidence="25">
    <location>
        <begin position="1342"/>
        <end position="1351"/>
    </location>
</feature>
<dbReference type="FunFam" id="2.10.25.10:FF:000066">
    <property type="entry name" value="FAT atypical cadherin 4"/>
    <property type="match status" value="1"/>
</dbReference>
<feature type="binding site" evidence="22">
    <location>
        <position position="431"/>
    </location>
    <ligand>
        <name>Ca(2+)</name>
        <dbReference type="ChEBI" id="CHEBI:29108"/>
        <label>1</label>
    </ligand>
</feature>
<dbReference type="FunFam" id="2.10.25.10:FF:000123">
    <property type="entry name" value="Crumbs homolog 1 (Drosophila)"/>
    <property type="match status" value="2"/>
</dbReference>
<dbReference type="InterPro" id="IPR051022">
    <property type="entry name" value="Notch_Cell-Fate_Det"/>
</dbReference>
<keyword evidence="17" id="KW-0010">Activator</keyword>
<dbReference type="GO" id="GO:0045197">
    <property type="term" value="P:establishment or maintenance of epithelial cell apical/basal polarity"/>
    <property type="evidence" value="ECO:0007669"/>
    <property type="project" value="TreeGrafter"/>
</dbReference>
<dbReference type="Pfam" id="PF00066">
    <property type="entry name" value="Notch"/>
    <property type="match status" value="3"/>
</dbReference>
<feature type="disulfide bond" evidence="25">
    <location>
        <begin position="170"/>
        <end position="179"/>
    </location>
</feature>
<feature type="domain" description="EGF-like" evidence="27">
    <location>
        <begin position="1024"/>
        <end position="1060"/>
    </location>
</feature>
<feature type="region of interest" description="Disordered" evidence="26">
    <location>
        <begin position="1851"/>
        <end position="1870"/>
    </location>
</feature>
<dbReference type="Pfam" id="PF00008">
    <property type="entry name" value="EGF"/>
    <property type="match status" value="15"/>
</dbReference>
<feature type="domain" description="EGF-like" evidence="27">
    <location>
        <begin position="910"/>
        <end position="946"/>
    </location>
</feature>
<feature type="domain" description="EGF-like" evidence="27">
    <location>
        <begin position="486"/>
        <end position="522"/>
    </location>
</feature>
<feature type="disulfide bond" evidence="25">
    <location>
        <begin position="93"/>
        <end position="102"/>
    </location>
</feature>
<proteinExistence type="inferred from homology"/>
<feature type="repeat" description="ANK" evidence="24">
    <location>
        <begin position="2027"/>
        <end position="2059"/>
    </location>
</feature>
<evidence type="ECO:0000256" key="24">
    <source>
        <dbReference type="PROSITE-ProRule" id="PRU00023"/>
    </source>
</evidence>
<dbReference type="GO" id="GO:0003008">
    <property type="term" value="P:system process"/>
    <property type="evidence" value="ECO:0007669"/>
    <property type="project" value="UniProtKB-ARBA"/>
</dbReference>
<feature type="domain" description="EGF-like" evidence="27">
    <location>
        <begin position="1355"/>
        <end position="1391"/>
    </location>
</feature>
<dbReference type="GO" id="GO:0050793">
    <property type="term" value="P:regulation of developmental process"/>
    <property type="evidence" value="ECO:0007669"/>
    <property type="project" value="InterPro"/>
</dbReference>
<feature type="domain" description="EGF-like" evidence="27">
    <location>
        <begin position="182"/>
        <end position="226"/>
    </location>
</feature>
<keyword evidence="9" id="KW-0677">Repeat</keyword>
<dbReference type="InterPro" id="IPR000742">
    <property type="entry name" value="EGF"/>
</dbReference>
<dbReference type="PROSITE" id="PS50088">
    <property type="entry name" value="ANK_REPEAT"/>
    <property type="match status" value="4"/>
</dbReference>
<dbReference type="InterPro" id="IPR001881">
    <property type="entry name" value="EGF-like_Ca-bd_dom"/>
</dbReference>
<dbReference type="FunFam" id="2.10.25.10:FF:000309">
    <property type="entry name" value="Uncharacterized protein, isoform A"/>
    <property type="match status" value="1"/>
</dbReference>
<feature type="domain" description="EGF-like" evidence="27">
    <location>
        <begin position="1199"/>
        <end position="1235"/>
    </location>
</feature>
<feature type="disulfide bond" evidence="23">
    <location>
        <begin position="452"/>
        <end position="463"/>
    </location>
</feature>
<feature type="compositionally biased region" description="Polar residues" evidence="26">
    <location>
        <begin position="2406"/>
        <end position="2425"/>
    </location>
</feature>
<feature type="domain" description="LNR" evidence="28">
    <location>
        <begin position="1459"/>
        <end position="1498"/>
    </location>
</feature>
<dbReference type="GO" id="GO:0000902">
    <property type="term" value="P:cell morphogenesis"/>
    <property type="evidence" value="ECO:0007669"/>
    <property type="project" value="UniProtKB-ARBA"/>
</dbReference>
<evidence type="ECO:0000256" key="3">
    <source>
        <dbReference type="ARBA" id="ARBA00005847"/>
    </source>
</evidence>
<dbReference type="GO" id="GO:0051241">
    <property type="term" value="P:negative regulation of multicellular organismal process"/>
    <property type="evidence" value="ECO:0007669"/>
    <property type="project" value="UniProtKB-ARBA"/>
</dbReference>
<dbReference type="FunFam" id="2.10.25.10:FF:000004">
    <property type="entry name" value="Neurogenic locus notch 1"/>
    <property type="match status" value="2"/>
</dbReference>
<feature type="domain" description="EGF-like" evidence="27">
    <location>
        <begin position="142"/>
        <end position="180"/>
    </location>
</feature>
<accession>A0A8S3RD11</accession>
<evidence type="ECO:0000256" key="12">
    <source>
        <dbReference type="ARBA" id="ARBA00022989"/>
    </source>
</evidence>
<feature type="disulfide bond" evidence="25">
    <location>
        <begin position="566"/>
        <end position="576"/>
    </location>
</feature>
<dbReference type="GO" id="GO:0005509">
    <property type="term" value="F:calcium ion binding"/>
    <property type="evidence" value="ECO:0007669"/>
    <property type="project" value="InterPro"/>
</dbReference>
<dbReference type="SMART" id="SM00004">
    <property type="entry name" value="NL"/>
    <property type="match status" value="3"/>
</dbReference>
<feature type="disulfide bond" evidence="25">
    <location>
        <begin position="936"/>
        <end position="945"/>
    </location>
</feature>
<dbReference type="SMART" id="SM00248">
    <property type="entry name" value="ANK"/>
    <property type="match status" value="6"/>
</dbReference>
<evidence type="ECO:0000256" key="21">
    <source>
        <dbReference type="ARBA" id="ARBA00023242"/>
    </source>
</evidence>
<evidence type="ECO:0000256" key="14">
    <source>
        <dbReference type="ARBA" id="ARBA00023043"/>
    </source>
</evidence>
<dbReference type="PRINTS" id="PR01983">
    <property type="entry name" value="NOTCH"/>
</dbReference>
<feature type="compositionally biased region" description="Low complexity" evidence="26">
    <location>
        <begin position="2296"/>
        <end position="2307"/>
    </location>
</feature>
<organism evidence="29 30">
    <name type="scientific">Mytilus edulis</name>
    <name type="common">Blue mussel</name>
    <dbReference type="NCBI Taxonomy" id="6550"/>
    <lineage>
        <taxon>Eukaryota</taxon>
        <taxon>Metazoa</taxon>
        <taxon>Spiralia</taxon>
        <taxon>Lophotrochozoa</taxon>
        <taxon>Mollusca</taxon>
        <taxon>Bivalvia</taxon>
        <taxon>Autobranchia</taxon>
        <taxon>Pteriomorphia</taxon>
        <taxon>Mytilida</taxon>
        <taxon>Mytiloidea</taxon>
        <taxon>Mytilidae</taxon>
        <taxon>Mytilinae</taxon>
        <taxon>Mytilus</taxon>
    </lineage>
</organism>
<feature type="disulfide bond" evidence="25">
    <location>
        <begin position="781"/>
        <end position="790"/>
    </location>
</feature>
<dbReference type="Gene3D" id="3.30.300.320">
    <property type="match status" value="1"/>
</dbReference>
<dbReference type="InterPro" id="IPR002110">
    <property type="entry name" value="Ankyrin_rpt"/>
</dbReference>
<dbReference type="Pfam" id="PF07684">
    <property type="entry name" value="NODP"/>
    <property type="match status" value="1"/>
</dbReference>
<feature type="disulfide bond" evidence="25">
    <location>
        <begin position="356"/>
        <end position="365"/>
    </location>
</feature>
<feature type="compositionally biased region" description="Polar residues" evidence="26">
    <location>
        <begin position="2147"/>
        <end position="2169"/>
    </location>
</feature>
<keyword evidence="22" id="KW-0106">Calcium</keyword>
<dbReference type="PROSITE" id="PS50026">
    <property type="entry name" value="EGF_3"/>
    <property type="match status" value="34"/>
</dbReference>
<dbReference type="PROSITE" id="PS50258">
    <property type="entry name" value="LNR"/>
    <property type="match status" value="3"/>
</dbReference>
<feature type="domain" description="EGF-like" evidence="27">
    <location>
        <begin position="289"/>
        <end position="328"/>
    </location>
</feature>
<feature type="domain" description="EGF-like" evidence="27">
    <location>
        <begin position="599"/>
        <end position="639"/>
    </location>
</feature>
<name>A0A8S3RD11_MYTED</name>
<dbReference type="InterPro" id="IPR049883">
    <property type="entry name" value="NOTCH1_EGF-like"/>
</dbReference>
<keyword evidence="19" id="KW-0675">Receptor</keyword>
<evidence type="ECO:0000256" key="18">
    <source>
        <dbReference type="ARBA" id="ARBA00023163"/>
    </source>
</evidence>
<feature type="domain" description="LNR" evidence="28">
    <location>
        <begin position="1499"/>
        <end position="1542"/>
    </location>
</feature>
<dbReference type="PROSITE" id="PS00010">
    <property type="entry name" value="ASX_HYDROXYL"/>
    <property type="match status" value="21"/>
</dbReference>
<feature type="repeat" description="ANK" evidence="24">
    <location>
        <begin position="1894"/>
        <end position="1926"/>
    </location>
</feature>
<dbReference type="InterPro" id="IPR011656">
    <property type="entry name" value="Notch_NODP_dom"/>
</dbReference>
<evidence type="ECO:0000259" key="27">
    <source>
        <dbReference type="PROSITE" id="PS50026"/>
    </source>
</evidence>
<dbReference type="GO" id="GO:0007157">
    <property type="term" value="P:heterophilic cell-cell adhesion via plasma membrane cell adhesion molecules"/>
    <property type="evidence" value="ECO:0007669"/>
    <property type="project" value="TreeGrafter"/>
</dbReference>
<dbReference type="GO" id="GO:0051240">
    <property type="term" value="P:positive regulation of multicellular organismal process"/>
    <property type="evidence" value="ECO:0007669"/>
    <property type="project" value="UniProtKB-ARBA"/>
</dbReference>
<feature type="disulfide bond" evidence="25">
    <location>
        <begin position="859"/>
        <end position="868"/>
    </location>
</feature>
<dbReference type="FunFam" id="2.10.25.10:FF:000230">
    <property type="entry name" value="Delta-like protein"/>
    <property type="match status" value="2"/>
</dbReference>
<feature type="disulfide bond" evidence="23">
    <location>
        <begin position="490"/>
        <end position="501"/>
    </location>
</feature>
<feature type="disulfide bond" evidence="23">
    <location>
        <begin position="419"/>
        <end position="434"/>
    </location>
</feature>
<dbReference type="GO" id="GO:0005886">
    <property type="term" value="C:plasma membrane"/>
    <property type="evidence" value="ECO:0007669"/>
    <property type="project" value="UniProtKB-SubCell"/>
</dbReference>
<feature type="domain" description="EGF-like" evidence="27">
    <location>
        <begin position="831"/>
        <end position="869"/>
    </location>
</feature>
<feature type="disulfide bond" evidence="25">
    <location>
        <begin position="1266"/>
        <end position="1275"/>
    </location>
</feature>
<evidence type="ECO:0000313" key="30">
    <source>
        <dbReference type="Proteomes" id="UP000683360"/>
    </source>
</evidence>
<dbReference type="Pfam" id="PF07645">
    <property type="entry name" value="EGF_CA"/>
    <property type="match status" value="5"/>
</dbReference>
<feature type="disulfide bond" evidence="25">
    <location>
        <begin position="974"/>
        <end position="983"/>
    </location>
</feature>
<feature type="disulfide bond" evidence="25">
    <location>
        <begin position="550"/>
        <end position="559"/>
    </location>
</feature>
<sequence length="2425" mass="263321">MTFSQKLRCPQSYIGTYCELDNPCGPSLDLCMNDGTCTVIQAGGIKARCDCKLGFNGTLCEFVVPGSICYNNPCQHQGTCQNTHSLAHYICTCPSGYTGKNCEYIDYCEKQPCRNDGTCDSLEDGYRCSCTHGYKGPTCMSDVDECAETLGLCQNGGQCDNRIGSYMCHCDLKYTGQHCEQLFVPCSPSPCLNGGTCVTSGTTTYQCLCKTGSNWNVDILNMEICDFQHLQGFIIFLLMSIGFRGVNCEININDCIKNQCANGSTCIDGNDTYTCACPPTHTGYYCQYDVDECVTQPGICKNGATCLNSPQGSYTCICVNGWMGKNCTTNIDDCAADPCFNGGTCHDKVGYYHCECPTGKTGLRCHLDDACISHPCHSGANCDTSPINGDPVCTCRQGWSGADCSIDINECNENAISPCEHGGTCVNTEGSFKCDCAPGYNGPRCEQNINECISNPCQNEGTCLDDVATWRCICMPGYEGIHCENEIDECQSTPCQNNGICEDQVNKYKCTCRQGFTGSTCALNIDECESSPCVNGATCEDNVNAYVCRCRNGFTGVNCEVNINDCQNINCHNGTCVDGLGTYTCSCLQGYTGTHCEVQINVCDSQPCQYGGSCFSYTTSNGLRYECRCLTGTSGKNCETNANDCINNPCLNGATCEDGINNYTCKCKPGYIGRNCSINIDECASSPCQNGGVCMDMVNAYKCDCPSGYYDANCISNINDCVSNPCLNGGSCRDGVNRFDCDCTVGYTGSRCEMLADECQSNPCQHGGTCRNLVGRYECSCLPGFTGTQCEINTDECASNPCKHGGSCVDMPNGYTCHCEVQWSGSNCDIEMNPCSPNPCRNSANCDVSDNYQDYYCHCQIGFTGRHCDIDYNECSQPKICHNGGSCHNTYGSFNCSCLPGYEGKYCEVNHDDCDPNPCQNGGTCFDGINDYTCVCVGGFGGKHCQNDINECASNPCRNGAVCTDYVNSYTCTCRPGYSGKDCQNDDNDCTLSSCLNGGTCIDKENYYKCVCPNGYTGANCQTKIHPCDSNPCMNGATCSNKQSSWECVCPYGFTGPRCEEFFDWCETNPSCDISRMTCEAAAQNRGLQVSQLCQNSGTCRNTADHHVCDCKAGYEGSYCDIVINECASAPCQNEATCQDFDGYYQCTCKLGFQGTNCDINVDDCQNQSCNNGGTCIDLVNKFACLCPPGTNGYFCEVNQQDCYSGACHHGGTCIDKVGGFECQCKPGFVGDQCEGDINECVIYKPCNPGGTRACVQLDNTYKCECNPGWIGENCSTAVNYCQTNPCLNGGSCSNGKTSHVCTCRSGFSGPNCGIISDFCTPNSCYNNARCENYGSGFNCICLPGTEGEFCQYDVVKECESNPCRYGGSCIDQPGSYECWCPRYSTGVNCEVFDLNANPGLGKATVSPPVIDPKQVYCNDGGCSSVAGDGKCDSNCNYMACQYDGGDCSLGVKDLWKDCLAPINGVYCSEVFQDGKCDEACNSEDCLFDGNDCMGNPTCNPNFKSYCEENYGNGHCDQGCNNAPCNWDGNDCNNPTPMNNLKGTMVIFMMSTKDNFLINANEFLRNMGLLLNVVIKIKKDANGNFIIKPWSSNGLHREKRSVINRIKREIVQTEGIEVHLELDSSQCRTNPSMKCLTKIESAVQIIAAQKNQSWSHGGPTISRVSSEDVDGPGTTASSSYQTMYIVVACGGILVLAILVIVVLSRKKVARGITWFPEGFFSNNNSSKAPGPRASKRRVPDGEEKKGNMPQFDGLTGATTPPWNDEEDESKAKRIKMEQDCEVLEQNLDGDKDQRQWTQQHLTAANIPNDSMLALTPPDDCDHTRVRDIDVRGPDGFTPLMLAAFRGGGYDVGDNESSGSGGSGSSDSRDSENCADYIQALLTQGASVDLATDRTGETALHLASRYARSDAAKILLDAGADPNQPDIQGRTPLHSAVAADAQGVFQILLRNRSTNLNARMEDGATPLIMAARLAVEGMVEDLIGADADINSADEYGKTGLHWASAVNNFTAAQVLLQHGANRDAQDLKDETPLFLAAREGAFESAKILLEHYANRDITDHMDRLPRDIASERMHGDILQLLDEYCISSPMSLPTSPNGLHFMQQNLPKMKQKKSKHNNGLGTPLTHNGALMNGVHQKRTKSKKKSSKGNAHSQISEGSIGSTVSPGNSIPSPLDYERTPPPYDSMYGNGQNFLQQQTLQQSIEELQKNCAMNQVLDIQNHNDSNYRDLRNCYDKTIMDQEYALWHQGHQNSQMNPQHSQPSNIPTPPQNIPSNPSPLGKISPSKPPKNLPTSPTHIQAMQQRAQQQRANGSPPNKQTDLTCSFQNKNHSEPMPFTTFGRGMQKHSTPQQPMYLEQFPTPPSTHSMGSPPQMIHQPVLPDHYLTPSPDSPGQWSSSSPHSAHSDWSEGISSPDQNVRTTLTQPPVFL</sequence>
<feature type="domain" description="EGF-like" evidence="27">
    <location>
        <begin position="871"/>
        <end position="908"/>
    </location>
</feature>
<feature type="disulfide bond" evidence="25">
    <location>
        <begin position="629"/>
        <end position="638"/>
    </location>
</feature>
<evidence type="ECO:0000313" key="29">
    <source>
        <dbReference type="EMBL" id="CAG2207237.1"/>
    </source>
</evidence>
<evidence type="ECO:0000256" key="6">
    <source>
        <dbReference type="ARBA" id="ARBA00022536"/>
    </source>
</evidence>
<dbReference type="PROSITE" id="PS50297">
    <property type="entry name" value="ANK_REP_REGION"/>
    <property type="match status" value="4"/>
</dbReference>
<feature type="region of interest" description="Disordered" evidence="26">
    <location>
        <begin position="2107"/>
        <end position="2188"/>
    </location>
</feature>
<feature type="domain" description="EGF-like" evidence="27">
    <location>
        <begin position="104"/>
        <end position="140"/>
    </location>
</feature>
<feature type="disulfide bond" evidence="25">
    <location>
        <begin position="587"/>
        <end position="596"/>
    </location>
</feature>
<keyword evidence="21" id="KW-0539">Nucleus</keyword>
<evidence type="ECO:0000256" key="11">
    <source>
        <dbReference type="ARBA" id="ARBA00022976"/>
    </source>
</evidence>
<feature type="domain" description="EGF-like" evidence="27">
    <location>
        <begin position="1161"/>
        <end position="1197"/>
    </location>
</feature>
<feature type="compositionally biased region" description="Basic and acidic residues" evidence="26">
    <location>
        <begin position="1737"/>
        <end position="1746"/>
    </location>
</feature>
<feature type="disulfide bond" evidence="25">
    <location>
        <begin position="51"/>
        <end position="60"/>
    </location>
</feature>
<evidence type="ECO:0000256" key="1">
    <source>
        <dbReference type="ARBA" id="ARBA00004123"/>
    </source>
</evidence>
<dbReference type="FunFam" id="2.10.25.10:FF:000472">
    <property type="entry name" value="Uncharacterized protein, isoform A"/>
    <property type="match status" value="1"/>
</dbReference>
<feature type="domain" description="EGF-like" evidence="27">
    <location>
        <begin position="793"/>
        <end position="829"/>
    </location>
</feature>
<dbReference type="SMART" id="SM01339">
    <property type="entry name" value="NODP"/>
    <property type="match status" value="1"/>
</dbReference>
<dbReference type="SUPFAM" id="SSF90193">
    <property type="entry name" value="Notch domain"/>
    <property type="match status" value="3"/>
</dbReference>
<keyword evidence="20" id="KW-0325">Glycoprotein</keyword>
<dbReference type="InterPro" id="IPR018097">
    <property type="entry name" value="EGF_Ca-bd_CS"/>
</dbReference>
<dbReference type="SMART" id="SM01334">
    <property type="entry name" value="DUF3454"/>
    <property type="match status" value="1"/>
</dbReference>
<feature type="binding site" evidence="22">
    <location>
        <position position="451"/>
    </location>
    <ligand>
        <name>Ca(2+)</name>
        <dbReference type="ChEBI" id="CHEBI:29108"/>
        <label>2</label>
    </ligand>
</feature>
<feature type="disulfide bond" evidence="25">
    <location>
        <begin position="1187"/>
        <end position="1196"/>
    </location>
</feature>
<feature type="repeat" description="ANK" evidence="24">
    <location>
        <begin position="1994"/>
        <end position="2026"/>
    </location>
</feature>
<dbReference type="PIRSF" id="PIRSF002279">
    <property type="entry name" value="Notch"/>
    <property type="match status" value="1"/>
</dbReference>
<keyword evidence="11" id="KW-0914">Notch signaling pathway</keyword>
<evidence type="ECO:0000256" key="19">
    <source>
        <dbReference type="ARBA" id="ARBA00023170"/>
    </source>
</evidence>
<dbReference type="FunFam" id="2.10.25.10:FF:000031">
    <property type="entry name" value="neurogenic locus notch homolog protein 3"/>
    <property type="match status" value="1"/>
</dbReference>
<feature type="compositionally biased region" description="Low complexity" evidence="26">
    <location>
        <begin position="2383"/>
        <end position="2398"/>
    </location>
</feature>
<dbReference type="Gene3D" id="2.10.25.10">
    <property type="entry name" value="Laminin"/>
    <property type="match status" value="34"/>
</dbReference>
<evidence type="ECO:0000256" key="15">
    <source>
        <dbReference type="ARBA" id="ARBA00023136"/>
    </source>
</evidence>
<feature type="domain" description="EGF-like" evidence="27">
    <location>
        <begin position="20"/>
        <end position="61"/>
    </location>
</feature>